<dbReference type="PANTHER" id="PTHR46268:SF15">
    <property type="entry name" value="UNIVERSAL STRESS PROTEIN HP_0031"/>
    <property type="match status" value="1"/>
</dbReference>
<dbReference type="PRINTS" id="PR01438">
    <property type="entry name" value="UNVRSLSTRESS"/>
</dbReference>
<dbReference type="InterPro" id="IPR014729">
    <property type="entry name" value="Rossmann-like_a/b/a_fold"/>
</dbReference>
<dbReference type="Gene3D" id="3.40.50.620">
    <property type="entry name" value="HUPs"/>
    <property type="match status" value="1"/>
</dbReference>
<dbReference type="SUPFAM" id="SSF52402">
    <property type="entry name" value="Adenine nucleotide alpha hydrolases-like"/>
    <property type="match status" value="1"/>
</dbReference>
<sequence length="150" mass="16423">MFKRILIPTDGSDITAKAIDTAVKLARFHGAKLFAISVKEPFPYSAVSEMQPSPPQEFFDAQERIAQERLSHVLAAARAEGLEVEAHSVEALHAWEAIIEHARRVDADLLVMATHGRRGLQALLLGSETQKVLTHCAFPVLVVHGEHAAT</sequence>
<dbReference type="CDD" id="cd00293">
    <property type="entry name" value="USP-like"/>
    <property type="match status" value="1"/>
</dbReference>
<evidence type="ECO:0000313" key="3">
    <source>
        <dbReference type="EMBL" id="OWQ87622.1"/>
    </source>
</evidence>
<evidence type="ECO:0000313" key="4">
    <source>
        <dbReference type="Proteomes" id="UP000197468"/>
    </source>
</evidence>
<dbReference type="OrthoDB" id="5295044at2"/>
<evidence type="ECO:0000259" key="2">
    <source>
        <dbReference type="Pfam" id="PF00582"/>
    </source>
</evidence>
<dbReference type="InterPro" id="IPR006016">
    <property type="entry name" value="UspA"/>
</dbReference>
<dbReference type="AlphaFoldDB" id="A0A246J553"/>
<reference evidence="3 4" key="1">
    <citation type="journal article" date="2008" name="Int. J. Syst. Evol. Microbiol.">
        <title>Description of Roseateles aquatilis sp. nov. and Roseateles terrae sp. nov., in the class Betaproteobacteria, and emended description of the genus Roseateles.</title>
        <authorList>
            <person name="Gomila M."/>
            <person name="Bowien B."/>
            <person name="Falsen E."/>
            <person name="Moore E.R."/>
            <person name="Lalucat J."/>
        </authorList>
    </citation>
    <scope>NUCLEOTIDE SEQUENCE [LARGE SCALE GENOMIC DNA]</scope>
    <source>
        <strain evidence="3 4">CCUG 48205</strain>
    </source>
</reference>
<dbReference type="Pfam" id="PF00582">
    <property type="entry name" value="Usp"/>
    <property type="match status" value="1"/>
</dbReference>
<comment type="caution">
    <text evidence="3">The sequence shown here is derived from an EMBL/GenBank/DDBJ whole genome shotgun (WGS) entry which is preliminary data.</text>
</comment>
<name>A0A246J553_9BURK</name>
<accession>A0A246J553</accession>
<dbReference type="InterPro" id="IPR006015">
    <property type="entry name" value="Universal_stress_UspA"/>
</dbReference>
<evidence type="ECO:0000256" key="1">
    <source>
        <dbReference type="ARBA" id="ARBA00008791"/>
    </source>
</evidence>
<gene>
    <name evidence="3" type="ORF">CDN99_18730</name>
</gene>
<dbReference type="PANTHER" id="PTHR46268">
    <property type="entry name" value="STRESS RESPONSE PROTEIN NHAX"/>
    <property type="match status" value="1"/>
</dbReference>
<protein>
    <submittedName>
        <fullName evidence="3">Universal stress protein UspA</fullName>
    </submittedName>
</protein>
<keyword evidence="4" id="KW-1185">Reference proteome</keyword>
<proteinExistence type="inferred from homology"/>
<dbReference type="Proteomes" id="UP000197468">
    <property type="component" value="Unassembled WGS sequence"/>
</dbReference>
<dbReference type="EMBL" id="NIOF01000009">
    <property type="protein sequence ID" value="OWQ87622.1"/>
    <property type="molecule type" value="Genomic_DNA"/>
</dbReference>
<dbReference type="RefSeq" id="WP_088386404.1">
    <property type="nucleotide sequence ID" value="NZ_NIOF01000009.1"/>
</dbReference>
<feature type="domain" description="UspA" evidence="2">
    <location>
        <begin position="1"/>
        <end position="144"/>
    </location>
</feature>
<comment type="similarity">
    <text evidence="1">Belongs to the universal stress protein A family.</text>
</comment>
<organism evidence="3 4">
    <name type="scientific">Roseateles aquatilis</name>
    <dbReference type="NCBI Taxonomy" id="431061"/>
    <lineage>
        <taxon>Bacteria</taxon>
        <taxon>Pseudomonadati</taxon>
        <taxon>Pseudomonadota</taxon>
        <taxon>Betaproteobacteria</taxon>
        <taxon>Burkholderiales</taxon>
        <taxon>Sphaerotilaceae</taxon>
        <taxon>Roseateles</taxon>
    </lineage>
</organism>